<dbReference type="RefSeq" id="WP_329776019.1">
    <property type="nucleotide sequence ID" value="NZ_JAYDYW010000011.1"/>
</dbReference>
<proteinExistence type="predicted"/>
<name>A0ABU7G6I2_9ALTE</name>
<evidence type="ECO:0000313" key="3">
    <source>
        <dbReference type="EMBL" id="MEE1675022.1"/>
    </source>
</evidence>
<dbReference type="Proteomes" id="UP001310248">
    <property type="component" value="Unassembled WGS sequence"/>
</dbReference>
<sequence>MAKLQITQSVGVGGVNKPNDIKAVQAALNKLLGLIPPIKKLAEDGKLGSKPENSKTVAAIKAFQKKVVGMVHPDGKIDANGRSHRKFNEKLSAVTIVAVTPLSGTLKTKLKAKLEQYEGRVPHMYLDTVGKVTVGVGHMMPDVKAAQKVPFTVSATGLPATAKQIEDDFNTIKNKWSSVDANNIPVARYYKQFTLLELSDSEIDKSINKHIASFEKELNSFYGSNSFSAYSDNVKLALFDMIFNLGLTKLKSKFPKFNAHIKAGDFKKAAIESNRPQLSPDRNTYVRNLLSNIK</sequence>
<comment type="caution">
    <text evidence="3">The sequence shown here is derived from an EMBL/GenBank/DDBJ whole genome shotgun (WGS) entry which is preliminary data.</text>
</comment>
<organism evidence="3 4">
    <name type="scientific">Agarivorans aestuarii</name>
    <dbReference type="NCBI Taxonomy" id="1563703"/>
    <lineage>
        <taxon>Bacteria</taxon>
        <taxon>Pseudomonadati</taxon>
        <taxon>Pseudomonadota</taxon>
        <taxon>Gammaproteobacteria</taxon>
        <taxon>Alteromonadales</taxon>
        <taxon>Alteromonadaceae</taxon>
        <taxon>Agarivorans</taxon>
    </lineage>
</organism>
<dbReference type="EMBL" id="JAYDYW010000011">
    <property type="protein sequence ID" value="MEE1675022.1"/>
    <property type="molecule type" value="Genomic_DNA"/>
</dbReference>
<evidence type="ECO:0000256" key="2">
    <source>
        <dbReference type="ARBA" id="ARBA00022638"/>
    </source>
</evidence>
<evidence type="ECO:0000313" key="4">
    <source>
        <dbReference type="Proteomes" id="UP001310248"/>
    </source>
</evidence>
<dbReference type="PANTHER" id="PTHR37406">
    <property type="entry name" value="T4-TYPE LYSOZYME 1-RELATED"/>
    <property type="match status" value="1"/>
</dbReference>
<dbReference type="InterPro" id="IPR023347">
    <property type="entry name" value="Lysozyme_dom_sf"/>
</dbReference>
<keyword evidence="1" id="KW-0929">Antimicrobial</keyword>
<keyword evidence="4" id="KW-1185">Reference proteome</keyword>
<accession>A0ABU7G6I2</accession>
<keyword evidence="2" id="KW-0081">Bacteriolytic enzyme</keyword>
<evidence type="ECO:0008006" key="5">
    <source>
        <dbReference type="Google" id="ProtNLM"/>
    </source>
</evidence>
<reference evidence="4" key="1">
    <citation type="submission" date="2023-07" db="EMBL/GenBank/DDBJ databases">
        <title>Draft genome sequence of Agarivorans aestuarii strain ZMCS4, a CAZymes producing bacteria isolated from the marine brown algae Clodostephus spongiosus.</title>
        <authorList>
            <person name="Lorente B."/>
            <person name="Cabral C."/>
            <person name="Frias J."/>
            <person name="Faria J."/>
            <person name="Toubarro D."/>
        </authorList>
    </citation>
    <scope>NUCLEOTIDE SEQUENCE [LARGE SCALE GENOMIC DNA]</scope>
    <source>
        <strain evidence="4">ZMCS4</strain>
    </source>
</reference>
<gene>
    <name evidence="3" type="ORF">SNR37_000344</name>
</gene>
<dbReference type="Gene3D" id="1.10.530.40">
    <property type="match status" value="1"/>
</dbReference>
<dbReference type="PANTHER" id="PTHR37406:SF1">
    <property type="entry name" value="T4-TYPE LYSOZYME 1-RELATED"/>
    <property type="match status" value="1"/>
</dbReference>
<evidence type="ECO:0000256" key="1">
    <source>
        <dbReference type="ARBA" id="ARBA00022529"/>
    </source>
</evidence>
<dbReference type="InterPro" id="IPR052619">
    <property type="entry name" value="Phage_lysozyme-like"/>
</dbReference>
<dbReference type="InterPro" id="IPR023346">
    <property type="entry name" value="Lysozyme-like_dom_sf"/>
</dbReference>
<protein>
    <recommendedName>
        <fullName evidence="5">Peptidoglycan binding-like domain-containing protein</fullName>
    </recommendedName>
</protein>
<dbReference type="SUPFAM" id="SSF53955">
    <property type="entry name" value="Lysozyme-like"/>
    <property type="match status" value="1"/>
</dbReference>